<keyword evidence="4" id="KW-1185">Reference proteome</keyword>
<gene>
    <name evidence="3" type="ORF">Mkiyose1413_34460</name>
</gene>
<evidence type="ECO:0000313" key="3">
    <source>
        <dbReference type="EMBL" id="GLD31563.1"/>
    </source>
</evidence>
<comment type="subcellular location">
    <subcellularLocation>
        <location evidence="1">Membrane</location>
    </subcellularLocation>
</comment>
<dbReference type="GeneID" id="83628104"/>
<evidence type="ECO:0008006" key="5">
    <source>
        <dbReference type="Google" id="ProtNLM"/>
    </source>
</evidence>
<dbReference type="RefSeq" id="WP_264890913.1">
    <property type="nucleotide sequence ID" value="NZ_BRXF01000015.1"/>
</dbReference>
<evidence type="ECO:0000256" key="1">
    <source>
        <dbReference type="ARBA" id="ARBA00004370"/>
    </source>
</evidence>
<dbReference type="PANTHER" id="PTHR37042">
    <property type="entry name" value="OUTER MEMBRANE PROTEIN RV1973"/>
    <property type="match status" value="1"/>
</dbReference>
<reference evidence="3" key="1">
    <citation type="submission" date="2022-08" db="EMBL/GenBank/DDBJ databases">
        <title>Mycobacterium kiyosense sp. nov., scotochromogenic slow-glowing species isolated from respiratory specimens.</title>
        <authorList>
            <person name="Fukano H."/>
            <person name="Kazumi Y."/>
            <person name="Sakagami N."/>
            <person name="Ato M."/>
            <person name="Mitarai S."/>
            <person name="Hoshino Y."/>
        </authorList>
    </citation>
    <scope>NUCLEOTIDE SEQUENCE</scope>
    <source>
        <strain evidence="3">1413</strain>
    </source>
</reference>
<dbReference type="Proteomes" id="UP001064782">
    <property type="component" value="Unassembled WGS sequence"/>
</dbReference>
<evidence type="ECO:0000256" key="2">
    <source>
        <dbReference type="ARBA" id="ARBA00023136"/>
    </source>
</evidence>
<comment type="caution">
    <text evidence="3">The sequence shown here is derived from an EMBL/GenBank/DDBJ whole genome shotgun (WGS) entry which is preliminary data.</text>
</comment>
<dbReference type="GO" id="GO:0016020">
    <property type="term" value="C:membrane"/>
    <property type="evidence" value="ECO:0007669"/>
    <property type="project" value="UniProtKB-SubCell"/>
</dbReference>
<proteinExistence type="predicted"/>
<keyword evidence="2" id="KW-0472">Membrane</keyword>
<dbReference type="PANTHER" id="PTHR37042:SF4">
    <property type="entry name" value="OUTER MEMBRANE PROTEIN RV1973"/>
    <property type="match status" value="1"/>
</dbReference>
<accession>A0A9P3UYX2</accession>
<dbReference type="EMBL" id="BRZI01000027">
    <property type="protein sequence ID" value="GLD31563.1"/>
    <property type="molecule type" value="Genomic_DNA"/>
</dbReference>
<organism evidence="3 4">
    <name type="scientific">Mycobacterium kiyosense</name>
    <dbReference type="NCBI Taxonomy" id="2871094"/>
    <lineage>
        <taxon>Bacteria</taxon>
        <taxon>Bacillati</taxon>
        <taxon>Actinomycetota</taxon>
        <taxon>Actinomycetes</taxon>
        <taxon>Mycobacteriales</taxon>
        <taxon>Mycobacteriaceae</taxon>
        <taxon>Mycobacterium</taxon>
    </lineage>
</organism>
<name>A0A9P3UYX2_9MYCO</name>
<evidence type="ECO:0000313" key="4">
    <source>
        <dbReference type="Proteomes" id="UP001064782"/>
    </source>
</evidence>
<protein>
    <recommendedName>
        <fullName evidence="5">Twin-arginine translocation pathway signal</fullName>
    </recommendedName>
</protein>
<sequence length="149" mass="16342">MVISTAGYAVGYYFSVYRPDQQTDRAVTRQVIKAASEGAVALLSYSPETLGRDLANAKSRVTEDYLTYYQQFADQIVGPSTQRARITTTATVVKAAVAELNANSAVVLVFIRQKTASKEKPEPVVTSNSLRVTLKKVNSSWLIEKFEGV</sequence>
<dbReference type="AlphaFoldDB" id="A0A9P3UYX2"/>